<evidence type="ECO:0000313" key="2">
    <source>
        <dbReference type="Proteomes" id="UP001164539"/>
    </source>
</evidence>
<accession>A0ACC1Y4T5</accession>
<proteinExistence type="predicted"/>
<name>A0ACC1Y4T5_MELAZ</name>
<sequence>MAKGSLERLVAVRELLNSSLEKSRALDLGLDKTGQRLDEIKERLPSLEDDFRCLPMQKCSYVAVRNQIDSAIGPAAAVLKVYDAVKELEKSLSSESFSDIFSYLSVMKRLEEAIKFLADNCRLAIQWLEGIAQALEGNVAVNHRYNCSVEKCLRILRQLQAVESSARLNGGSLFGALERLESEFIQLVTENTTPFALVASSSSPRKQACTGSSLMPEAVIQKLQPIIERLKAHSRLDNCISSYVEVRSLNIRKCLQHLDLEYLEKSLTEFDDVKDIEGFINDWCKHLELVVKHVFEPEYRLCNDVFNNTGSNVCMRCFAKLAAQSGIHSFIQFAKNVSETKKDPIKLLRLLEIFAALDNLRVDFNRLFGGEANGEIQSLTRDLIKKVVHGACEIFWELPLQVKLQRHNFPPSDGSVPRLVSFVTDYCNQLLADNYKPMLTQILVIHQSWKQEKYEEGLLTSQIYNIIKEIALNLDAWSNSHQDITLSFLFMMNNHCHFCSLRDTKLGDMMGDSWLKAHEQYKNYYAGLYVRECWGKLFALLKQDGILLSPGRKAYNRDLLKKKLKDFNQTFDFMYKKQSYWVVSDENLREKLCQLVVQAFMPVYRSYLQNYGVFIEQDASGSKYVKYTANDLEKMLSSLFQPNLRKSGSSRRSQFIGKIRNVVTHQFHLMLTAS</sequence>
<dbReference type="EMBL" id="CM051398">
    <property type="protein sequence ID" value="KAJ4718746.1"/>
    <property type="molecule type" value="Genomic_DNA"/>
</dbReference>
<gene>
    <name evidence="1" type="ORF">OWV82_010390</name>
</gene>
<protein>
    <submittedName>
        <fullName evidence="1">Exocyst subunit Exo70 family protein</fullName>
    </submittedName>
</protein>
<evidence type="ECO:0000313" key="1">
    <source>
        <dbReference type="EMBL" id="KAJ4718746.1"/>
    </source>
</evidence>
<reference evidence="1 2" key="1">
    <citation type="journal article" date="2023" name="Science">
        <title>Complex scaffold remodeling in plant triterpene biosynthesis.</title>
        <authorList>
            <person name="De La Pena R."/>
            <person name="Hodgson H."/>
            <person name="Liu J.C."/>
            <person name="Stephenson M.J."/>
            <person name="Martin A.C."/>
            <person name="Owen C."/>
            <person name="Harkess A."/>
            <person name="Leebens-Mack J."/>
            <person name="Jimenez L.E."/>
            <person name="Osbourn A."/>
            <person name="Sattely E.S."/>
        </authorList>
    </citation>
    <scope>NUCLEOTIDE SEQUENCE [LARGE SCALE GENOMIC DNA]</scope>
    <source>
        <strain evidence="2">cv. JPN11</strain>
        <tissue evidence="1">Leaf</tissue>
    </source>
</reference>
<organism evidence="1 2">
    <name type="scientific">Melia azedarach</name>
    <name type="common">Chinaberry tree</name>
    <dbReference type="NCBI Taxonomy" id="155640"/>
    <lineage>
        <taxon>Eukaryota</taxon>
        <taxon>Viridiplantae</taxon>
        <taxon>Streptophyta</taxon>
        <taxon>Embryophyta</taxon>
        <taxon>Tracheophyta</taxon>
        <taxon>Spermatophyta</taxon>
        <taxon>Magnoliopsida</taxon>
        <taxon>eudicotyledons</taxon>
        <taxon>Gunneridae</taxon>
        <taxon>Pentapetalae</taxon>
        <taxon>rosids</taxon>
        <taxon>malvids</taxon>
        <taxon>Sapindales</taxon>
        <taxon>Meliaceae</taxon>
        <taxon>Melia</taxon>
    </lineage>
</organism>
<keyword evidence="2" id="KW-1185">Reference proteome</keyword>
<comment type="caution">
    <text evidence="1">The sequence shown here is derived from an EMBL/GenBank/DDBJ whole genome shotgun (WGS) entry which is preliminary data.</text>
</comment>
<dbReference type="Proteomes" id="UP001164539">
    <property type="component" value="Chromosome 5"/>
</dbReference>